<keyword evidence="3" id="KW-1185">Reference proteome</keyword>
<proteinExistence type="predicted"/>
<dbReference type="EMBL" id="RQEV01000011">
    <property type="protein sequence ID" value="TGK18004.1"/>
    <property type="molecule type" value="Genomic_DNA"/>
</dbReference>
<organism evidence="2 3">
    <name type="scientific">Leptospira fluminis</name>
    <dbReference type="NCBI Taxonomy" id="2484979"/>
    <lineage>
        <taxon>Bacteria</taxon>
        <taxon>Pseudomonadati</taxon>
        <taxon>Spirochaetota</taxon>
        <taxon>Spirochaetia</taxon>
        <taxon>Leptospirales</taxon>
        <taxon>Leptospiraceae</taxon>
        <taxon>Leptospira</taxon>
    </lineage>
</organism>
<sequence length="879" mass="100167">MYRHSFHIFPSNFPIRIRRIVFSCLISVICSCSSLAAQTKATDGWSGGPGNFQLNLGGRVVFNKESDPSAIPDTLNPGQRSEYALLVGEYLLLNKDSVKFANLMSSIKQDRSLGLAEALLSYFQDLYFSKKGNGEKLLKNWRPEGNDPYMGQLSESVKNVLLLKKPAEKLKCSPKKNYYSLCRSLRLNGYLSDFKPGAAGYDTEYTNLHRVLAPFAEESELRHVPFLAYYLPGVSDYLSELGLPRDAIHFGKIGIVSENLSGKMVSHSYEKLAYYYLIDGDFPSAEKVLNYILDRQSEMTPSYKNSIYLKLGALSYLMGEHSKALDYYLNLDFLEWSSRILHPFLGEPISINSAKDLVSVAVWKSKNPFKAVDALNSVTLPKNLTEDDLFPRLRIIQILSEDEPEVASKMAMDLSFLAQSKGWRRVEYSATLLHGFLQFKTNNLRKAIIEFTKAYGILKDSDPSYREEWIRLNGLFLSHRESTNVRGIKGFLDQAMKISAAGHTDDKIYEIKNYLPMLYGSKNLESAAIDFYTRHGYNTELLSLFIHSEANNEISEEDSPSEISLMRTHNRILKYKGFYPPGREPWKSTWSEIRSKEAVRVRDEFDPVRNANLKKVSFPVLAFFVRDKKAYLFTKNSDSHSESEFRELGTDSVYSYTAQAALRTAMESFSKKEKVQIYLNLSGVEAAEYLKKEYPNSDFQLFRRFDKREGDDSAKKILGPSCGEPFPKFSVEGNHHIPWQSFGSEYFDGVKLLPGKSALLVWSLGTSGKGGNRLREYEWGCGEGSVSFKKMKRRMDFRNLPDRILFTKDSLSGSGWGNKSEDFLDWTRFWLSAGTHRMYYVPSWNSGSESDINLTERFAHENGESIPGTRVLKLVRHLE</sequence>
<dbReference type="AlphaFoldDB" id="A0A4V3JEG6"/>
<evidence type="ECO:0000313" key="2">
    <source>
        <dbReference type="EMBL" id="TGK18004.1"/>
    </source>
</evidence>
<evidence type="ECO:0000256" key="1">
    <source>
        <dbReference type="SAM" id="SignalP"/>
    </source>
</evidence>
<comment type="caution">
    <text evidence="2">The sequence shown here is derived from an EMBL/GenBank/DDBJ whole genome shotgun (WGS) entry which is preliminary data.</text>
</comment>
<reference evidence="2" key="1">
    <citation type="journal article" date="2019" name="PLoS Negl. Trop. Dis.">
        <title>Revisiting the worldwide diversity of Leptospira species in the environment.</title>
        <authorList>
            <person name="Vincent A.T."/>
            <person name="Schiettekatte O."/>
            <person name="Bourhy P."/>
            <person name="Veyrier F.J."/>
            <person name="Picardeau M."/>
        </authorList>
    </citation>
    <scope>NUCLEOTIDE SEQUENCE [LARGE SCALE GENOMIC DNA]</scope>
    <source>
        <strain evidence="2">SCS5</strain>
    </source>
</reference>
<gene>
    <name evidence="2" type="ORF">EHO61_11125</name>
</gene>
<accession>A0A4V3JEG6</accession>
<feature type="chain" id="PRO_5020840499" evidence="1">
    <location>
        <begin position="37"/>
        <end position="879"/>
    </location>
</feature>
<dbReference type="PROSITE" id="PS51257">
    <property type="entry name" value="PROKAR_LIPOPROTEIN"/>
    <property type="match status" value="1"/>
</dbReference>
<protein>
    <submittedName>
        <fullName evidence="2">Tetratricopeptide repeat protein</fullName>
    </submittedName>
</protein>
<keyword evidence="1" id="KW-0732">Signal</keyword>
<dbReference type="OrthoDB" id="334491at2"/>
<dbReference type="InterPro" id="IPR011990">
    <property type="entry name" value="TPR-like_helical_dom_sf"/>
</dbReference>
<dbReference type="SUPFAM" id="SSF48452">
    <property type="entry name" value="TPR-like"/>
    <property type="match status" value="1"/>
</dbReference>
<feature type="signal peptide" evidence="1">
    <location>
        <begin position="1"/>
        <end position="36"/>
    </location>
</feature>
<evidence type="ECO:0000313" key="3">
    <source>
        <dbReference type="Proteomes" id="UP000297855"/>
    </source>
</evidence>
<dbReference type="Proteomes" id="UP000297855">
    <property type="component" value="Unassembled WGS sequence"/>
</dbReference>
<name>A0A4V3JEG6_9LEPT</name>